<reference evidence="3" key="1">
    <citation type="submission" date="2014-03" db="EMBL/GenBank/DDBJ databases">
        <authorList>
            <person name="Aksoy S."/>
            <person name="Warren W."/>
            <person name="Wilson R.K."/>
        </authorList>
    </citation>
    <scope>NUCLEOTIDE SEQUENCE [LARGE SCALE GENOMIC DNA]</scope>
    <source>
        <strain evidence="3">IAEA</strain>
    </source>
</reference>
<sequence>MSSVLAPLPFLLYRIADYKVPISGSIRPTPLHAVLSGISLKLKLNGNELKILTKRNLPKCLPTLKVIVIVMVVTLVNVSLTLTKRTLHRKIECHMEDLGFQVSIEPFLAAITDVKRRRFMTAAIRSKSTQCFLSL</sequence>
<proteinExistence type="predicted"/>
<keyword evidence="1" id="KW-0472">Membrane</keyword>
<dbReference type="EnsemblMetazoa" id="GPAI045134-RA">
    <property type="protein sequence ID" value="GPAI045134-PA"/>
    <property type="gene ID" value="GPAI045134"/>
</dbReference>
<dbReference type="Proteomes" id="UP000092445">
    <property type="component" value="Unassembled WGS sequence"/>
</dbReference>
<organism evidence="2 3">
    <name type="scientific">Glossina pallidipes</name>
    <name type="common">Tsetse fly</name>
    <dbReference type="NCBI Taxonomy" id="7398"/>
    <lineage>
        <taxon>Eukaryota</taxon>
        <taxon>Metazoa</taxon>
        <taxon>Ecdysozoa</taxon>
        <taxon>Arthropoda</taxon>
        <taxon>Hexapoda</taxon>
        <taxon>Insecta</taxon>
        <taxon>Pterygota</taxon>
        <taxon>Neoptera</taxon>
        <taxon>Endopterygota</taxon>
        <taxon>Diptera</taxon>
        <taxon>Brachycera</taxon>
        <taxon>Muscomorpha</taxon>
        <taxon>Hippoboscoidea</taxon>
        <taxon>Glossinidae</taxon>
        <taxon>Glossina</taxon>
    </lineage>
</organism>
<evidence type="ECO:0000256" key="1">
    <source>
        <dbReference type="SAM" id="Phobius"/>
    </source>
</evidence>
<keyword evidence="1" id="KW-0812">Transmembrane</keyword>
<keyword evidence="1" id="KW-1133">Transmembrane helix</keyword>
<dbReference type="VEuPathDB" id="VectorBase:GPAI045134"/>
<feature type="transmembrane region" description="Helical" evidence="1">
    <location>
        <begin position="64"/>
        <end position="82"/>
    </location>
</feature>
<reference evidence="2" key="2">
    <citation type="submission" date="2020-05" db="UniProtKB">
        <authorList>
            <consortium name="EnsemblMetazoa"/>
        </authorList>
    </citation>
    <scope>IDENTIFICATION</scope>
    <source>
        <strain evidence="2">IAEA</strain>
    </source>
</reference>
<dbReference type="AlphaFoldDB" id="A0A1B0AGP2"/>
<accession>A0A1B0AGP2</accession>
<evidence type="ECO:0000313" key="3">
    <source>
        <dbReference type="Proteomes" id="UP000092445"/>
    </source>
</evidence>
<name>A0A1B0AGP2_GLOPL</name>
<evidence type="ECO:0000313" key="2">
    <source>
        <dbReference type="EnsemblMetazoa" id="GPAI045134-PA"/>
    </source>
</evidence>
<keyword evidence="3" id="KW-1185">Reference proteome</keyword>
<protein>
    <submittedName>
        <fullName evidence="2">Uncharacterized protein</fullName>
    </submittedName>
</protein>